<keyword evidence="3" id="KW-1185">Reference proteome</keyword>
<reference evidence="2" key="1">
    <citation type="journal article" date="2014" name="Int. J. Syst. Evol. Microbiol.">
        <title>Complete genome of a new Firmicutes species belonging to the dominant human colonic microbiota ('Ruminococcus bicirculans') reveals two chromosomes and a selective capacity to utilize plant glucans.</title>
        <authorList>
            <consortium name="NISC Comparative Sequencing Program"/>
            <person name="Wegmann U."/>
            <person name="Louis P."/>
            <person name="Goesmann A."/>
            <person name="Henrissat B."/>
            <person name="Duncan S.H."/>
            <person name="Flint H.J."/>
        </authorList>
    </citation>
    <scope>NUCLEOTIDE SEQUENCE</scope>
    <source>
        <strain evidence="2">NBRC 103408</strain>
    </source>
</reference>
<protein>
    <recommendedName>
        <fullName evidence="4">CcoQ/FixQ family Cbb3-type cytochrome c oxidase assembly chaperone</fullName>
    </recommendedName>
</protein>
<evidence type="ECO:0000313" key="3">
    <source>
        <dbReference type="Proteomes" id="UP001161409"/>
    </source>
</evidence>
<dbReference type="Pfam" id="PF05545">
    <property type="entry name" value="FixQ"/>
    <property type="match status" value="1"/>
</dbReference>
<keyword evidence="1" id="KW-1133">Transmembrane helix</keyword>
<dbReference type="EMBL" id="BSNF01000001">
    <property type="protein sequence ID" value="GLQ05983.1"/>
    <property type="molecule type" value="Genomic_DNA"/>
</dbReference>
<evidence type="ECO:0000256" key="1">
    <source>
        <dbReference type="SAM" id="Phobius"/>
    </source>
</evidence>
<evidence type="ECO:0008006" key="4">
    <source>
        <dbReference type="Google" id="ProtNLM"/>
    </source>
</evidence>
<proteinExistence type="predicted"/>
<evidence type="ECO:0000313" key="2">
    <source>
        <dbReference type="EMBL" id="GLQ05983.1"/>
    </source>
</evidence>
<sequence>MSYQEVSAFAQTYGLLYLFGLFVIVVAYALWPRNKDKFNDAANIPFEKETNNGQH</sequence>
<dbReference type="Proteomes" id="UP001161409">
    <property type="component" value="Unassembled WGS sequence"/>
</dbReference>
<name>A0ABQ5U2L4_9PROT</name>
<dbReference type="CDD" id="cd01324">
    <property type="entry name" value="cbb3_Oxidase_CcoQ"/>
    <property type="match status" value="1"/>
</dbReference>
<dbReference type="RefSeq" id="WP_169559939.1">
    <property type="nucleotide sequence ID" value="NZ_BSNF01000001.1"/>
</dbReference>
<keyword evidence="1" id="KW-0472">Membrane</keyword>
<dbReference type="InterPro" id="IPR008621">
    <property type="entry name" value="Cbb3-typ_cyt_oxidase_comp"/>
</dbReference>
<gene>
    <name evidence="2" type="ORF">GCM10007924_12040</name>
</gene>
<reference evidence="2" key="2">
    <citation type="submission" date="2023-01" db="EMBL/GenBank/DDBJ databases">
        <title>Draft genome sequence of Sneathiella chinensis strain NBRC 103408.</title>
        <authorList>
            <person name="Sun Q."/>
            <person name="Mori K."/>
        </authorList>
    </citation>
    <scope>NUCLEOTIDE SEQUENCE</scope>
    <source>
        <strain evidence="2">NBRC 103408</strain>
    </source>
</reference>
<comment type="caution">
    <text evidence="2">The sequence shown here is derived from an EMBL/GenBank/DDBJ whole genome shotgun (WGS) entry which is preliminary data.</text>
</comment>
<organism evidence="2 3">
    <name type="scientific">Sneathiella chinensis</name>
    <dbReference type="NCBI Taxonomy" id="349750"/>
    <lineage>
        <taxon>Bacteria</taxon>
        <taxon>Pseudomonadati</taxon>
        <taxon>Pseudomonadota</taxon>
        <taxon>Alphaproteobacteria</taxon>
        <taxon>Sneathiellales</taxon>
        <taxon>Sneathiellaceae</taxon>
        <taxon>Sneathiella</taxon>
    </lineage>
</organism>
<accession>A0ABQ5U2L4</accession>
<feature type="transmembrane region" description="Helical" evidence="1">
    <location>
        <begin position="12"/>
        <end position="31"/>
    </location>
</feature>
<keyword evidence="1" id="KW-0812">Transmembrane</keyword>